<feature type="transmembrane region" description="Helical" evidence="4">
    <location>
        <begin position="363"/>
        <end position="382"/>
    </location>
</feature>
<dbReference type="SMART" id="SM00219">
    <property type="entry name" value="TyrKc"/>
    <property type="match status" value="1"/>
</dbReference>
<feature type="transmembrane region" description="Helical" evidence="4">
    <location>
        <begin position="225"/>
        <end position="248"/>
    </location>
</feature>
<dbReference type="GO" id="GO:0043235">
    <property type="term" value="C:receptor complex"/>
    <property type="evidence" value="ECO:0007669"/>
    <property type="project" value="TreeGrafter"/>
</dbReference>
<dbReference type="Pfam" id="PF07714">
    <property type="entry name" value="PK_Tyr_Ser-Thr"/>
    <property type="match status" value="1"/>
</dbReference>
<dbReference type="InterPro" id="IPR000719">
    <property type="entry name" value="Prot_kinase_dom"/>
</dbReference>
<dbReference type="InterPro" id="IPR050122">
    <property type="entry name" value="RTK"/>
</dbReference>
<keyword evidence="4" id="KW-1133">Transmembrane helix</keyword>
<dbReference type="WBParaSite" id="PSAMB.scaffold626size45276.g7483.t1">
    <property type="protein sequence ID" value="PSAMB.scaffold626size45276.g7483.t1"/>
    <property type="gene ID" value="PSAMB.scaffold626size45276.g7483"/>
</dbReference>
<dbReference type="GO" id="GO:0004714">
    <property type="term" value="F:transmembrane receptor protein tyrosine kinase activity"/>
    <property type="evidence" value="ECO:0007669"/>
    <property type="project" value="UniProtKB-EC"/>
</dbReference>
<feature type="transmembrane region" description="Helical" evidence="4">
    <location>
        <begin position="291"/>
        <end position="310"/>
    </location>
</feature>
<keyword evidence="3" id="KW-0547">Nucleotide-binding</keyword>
<dbReference type="Gene3D" id="3.30.200.20">
    <property type="entry name" value="Phosphorylase Kinase, domain 1"/>
    <property type="match status" value="1"/>
</dbReference>
<dbReference type="GO" id="GO:0022857">
    <property type="term" value="F:transmembrane transporter activity"/>
    <property type="evidence" value="ECO:0007669"/>
    <property type="project" value="InterPro"/>
</dbReference>
<keyword evidence="6" id="KW-1185">Reference proteome</keyword>
<dbReference type="PROSITE" id="PS00107">
    <property type="entry name" value="PROTEIN_KINASE_ATP"/>
    <property type="match status" value="1"/>
</dbReference>
<dbReference type="PROSITE" id="PS50011">
    <property type="entry name" value="PROTEIN_KINASE_DOM"/>
    <property type="match status" value="1"/>
</dbReference>
<dbReference type="PANTHER" id="PTHR24416">
    <property type="entry name" value="TYROSINE-PROTEIN KINASE RECEPTOR"/>
    <property type="match status" value="1"/>
</dbReference>
<evidence type="ECO:0000256" key="4">
    <source>
        <dbReference type="SAM" id="Phobius"/>
    </source>
</evidence>
<keyword evidence="4" id="KW-0472">Membrane</keyword>
<evidence type="ECO:0000256" key="3">
    <source>
        <dbReference type="PROSITE-ProRule" id="PRU10141"/>
    </source>
</evidence>
<evidence type="ECO:0000259" key="5">
    <source>
        <dbReference type="PROSITE" id="PS50011"/>
    </source>
</evidence>
<feature type="transmembrane region" description="Helical" evidence="4">
    <location>
        <begin position="151"/>
        <end position="173"/>
    </location>
</feature>
<feature type="transmembrane region" description="Helical" evidence="4">
    <location>
        <begin position="194"/>
        <end position="213"/>
    </location>
</feature>
<evidence type="ECO:0000313" key="6">
    <source>
        <dbReference type="Proteomes" id="UP000887566"/>
    </source>
</evidence>
<dbReference type="SUPFAM" id="SSF56112">
    <property type="entry name" value="Protein kinase-like (PK-like)"/>
    <property type="match status" value="1"/>
</dbReference>
<dbReference type="Pfam" id="PF07690">
    <property type="entry name" value="MFS_1"/>
    <property type="match status" value="1"/>
</dbReference>
<comment type="subcellular location">
    <subcellularLocation>
        <location evidence="1">Membrane</location>
        <topology evidence="1">Single-pass membrane protein</topology>
    </subcellularLocation>
</comment>
<dbReference type="InterPro" id="IPR001245">
    <property type="entry name" value="Ser-Thr/Tyr_kinase_cat_dom"/>
</dbReference>
<evidence type="ECO:0000256" key="2">
    <source>
        <dbReference type="ARBA" id="ARBA00051243"/>
    </source>
</evidence>
<dbReference type="InterPro" id="IPR017441">
    <property type="entry name" value="Protein_kinase_ATP_BS"/>
</dbReference>
<sequence>MQEMDVKAESCTQSVVRLFSSKIINVEPVILLGAIGTGIFGQISPMFVYYARCVNLFSHDQVDIANFCLTLSQNANRTDYEDMVQSDVATLRKFQTVAGSLPALFIAPILGAWADGSGGRRYPLMLALLSSCISSVVALFTTLIYANTSIWVMAILWELLGGLLGGGMVFLAASMAIVTDSARIQKADGSTLSLRMGIAAAIQSIGFLLGSLATSRFVSQNNPSAHFHALLVACIFNIISLAYTALFVGETGRRANLNPAVKERNAKGIIRIVLHRYGEVLRTLTVKRIGWTRLCLNLIVAFVFIEFLALDNNLLYLYIKKKLQWTDETFTYYSMCINVLSMIGMISWPLVIEHTTFMGKDAVLIIIGFIFNTAYWALLSVANSDTMMFSIVVLVLFSAAMSPGFRALVPKLVTVDETARVFTAFGIAINIAPIVAAWVFVSIYQASLTFWVGLSFAVCAVIQVFVLIGFCITYYLLIKSYRIAHAAGQEVGFDYKAIGEKLEIEPNALTIIQALGNGYFSDVHMGMLSLPTGNVPVAVKRPQMETGAMNAAESAAILKRQIQALKDELSIFAHLQSSSTGGHENVLKLLGASTTMRTEFSLLTEYCECGSMDRFLQAKWRNGAFDDELVFKGNENEQIWKIQRDSKWGEDFRSRRENGLITTSDLLWFALQIARGMQFLATMKVMHRDIAVRNVLLKLDFTLKVADFGLSRKLNENDDAYYVGKEGTALPIRYIAPESLKSRRFEITSEYWSFGVVVWELFTFAEQQPYSVEFDKYENNVHFYDFLAEHLSSGHRLSIPDYVPQQM</sequence>
<name>A0A914X303_9BILA</name>
<keyword evidence="3" id="KW-0067">ATP-binding</keyword>
<dbReference type="InterPro" id="IPR011701">
    <property type="entry name" value="MFS"/>
</dbReference>
<dbReference type="GO" id="GO:0007169">
    <property type="term" value="P:cell surface receptor protein tyrosine kinase signaling pathway"/>
    <property type="evidence" value="ECO:0007669"/>
    <property type="project" value="TreeGrafter"/>
</dbReference>
<dbReference type="InterPro" id="IPR020635">
    <property type="entry name" value="Tyr_kinase_cat_dom"/>
</dbReference>
<dbReference type="GO" id="GO:0005886">
    <property type="term" value="C:plasma membrane"/>
    <property type="evidence" value="ECO:0007669"/>
    <property type="project" value="TreeGrafter"/>
</dbReference>
<feature type="transmembrane region" description="Helical" evidence="4">
    <location>
        <begin position="29"/>
        <end position="51"/>
    </location>
</feature>
<comment type="catalytic activity">
    <reaction evidence="2">
        <text>L-tyrosyl-[protein] + ATP = O-phospho-L-tyrosyl-[protein] + ADP + H(+)</text>
        <dbReference type="Rhea" id="RHEA:10596"/>
        <dbReference type="Rhea" id="RHEA-COMP:10136"/>
        <dbReference type="Rhea" id="RHEA-COMP:20101"/>
        <dbReference type="ChEBI" id="CHEBI:15378"/>
        <dbReference type="ChEBI" id="CHEBI:30616"/>
        <dbReference type="ChEBI" id="CHEBI:46858"/>
        <dbReference type="ChEBI" id="CHEBI:61978"/>
        <dbReference type="ChEBI" id="CHEBI:456216"/>
        <dbReference type="EC" id="2.7.10.1"/>
    </reaction>
</comment>
<dbReference type="SUPFAM" id="SSF103473">
    <property type="entry name" value="MFS general substrate transporter"/>
    <property type="match status" value="1"/>
</dbReference>
<dbReference type="AlphaFoldDB" id="A0A914X303"/>
<dbReference type="Gene3D" id="1.20.1250.20">
    <property type="entry name" value="MFS general substrate transporter like domains"/>
    <property type="match status" value="1"/>
</dbReference>
<accession>A0A914X303</accession>
<dbReference type="PROSITE" id="PS00109">
    <property type="entry name" value="PROTEIN_KINASE_TYR"/>
    <property type="match status" value="1"/>
</dbReference>
<feature type="transmembrane region" description="Helical" evidence="4">
    <location>
        <begin position="126"/>
        <end position="145"/>
    </location>
</feature>
<dbReference type="InterPro" id="IPR008266">
    <property type="entry name" value="Tyr_kinase_AS"/>
</dbReference>
<feature type="transmembrane region" description="Helical" evidence="4">
    <location>
        <begin position="388"/>
        <end position="409"/>
    </location>
</feature>
<dbReference type="Proteomes" id="UP000887566">
    <property type="component" value="Unplaced"/>
</dbReference>
<protein>
    <submittedName>
        <fullName evidence="7">Protein kinase domain-containing protein</fullName>
    </submittedName>
</protein>
<dbReference type="PANTHER" id="PTHR24416:SF600">
    <property type="entry name" value="PDGF- AND VEGF-RECEPTOR RELATED, ISOFORM J"/>
    <property type="match status" value="1"/>
</dbReference>
<dbReference type="InterPro" id="IPR036259">
    <property type="entry name" value="MFS_trans_sf"/>
</dbReference>
<evidence type="ECO:0000256" key="1">
    <source>
        <dbReference type="ARBA" id="ARBA00004167"/>
    </source>
</evidence>
<feature type="transmembrane region" description="Helical" evidence="4">
    <location>
        <begin position="94"/>
        <end position="114"/>
    </location>
</feature>
<feature type="transmembrane region" description="Helical" evidence="4">
    <location>
        <begin position="450"/>
        <end position="477"/>
    </location>
</feature>
<feature type="transmembrane region" description="Helical" evidence="4">
    <location>
        <begin position="330"/>
        <end position="351"/>
    </location>
</feature>
<dbReference type="InterPro" id="IPR011009">
    <property type="entry name" value="Kinase-like_dom_sf"/>
</dbReference>
<evidence type="ECO:0000313" key="7">
    <source>
        <dbReference type="WBParaSite" id="PSAMB.scaffold626size45276.g7483.t1"/>
    </source>
</evidence>
<dbReference type="Gene3D" id="1.10.510.10">
    <property type="entry name" value="Transferase(Phosphotransferase) domain 1"/>
    <property type="match status" value="1"/>
</dbReference>
<feature type="binding site" evidence="3">
    <location>
        <position position="540"/>
    </location>
    <ligand>
        <name>ATP</name>
        <dbReference type="ChEBI" id="CHEBI:30616"/>
    </ligand>
</feature>
<feature type="transmembrane region" description="Helical" evidence="4">
    <location>
        <begin position="421"/>
        <end position="444"/>
    </location>
</feature>
<dbReference type="GO" id="GO:0005524">
    <property type="term" value="F:ATP binding"/>
    <property type="evidence" value="ECO:0007669"/>
    <property type="project" value="UniProtKB-UniRule"/>
</dbReference>
<organism evidence="6 7">
    <name type="scientific">Plectus sambesii</name>
    <dbReference type="NCBI Taxonomy" id="2011161"/>
    <lineage>
        <taxon>Eukaryota</taxon>
        <taxon>Metazoa</taxon>
        <taxon>Ecdysozoa</taxon>
        <taxon>Nematoda</taxon>
        <taxon>Chromadorea</taxon>
        <taxon>Plectida</taxon>
        <taxon>Plectina</taxon>
        <taxon>Plectoidea</taxon>
        <taxon>Plectidae</taxon>
        <taxon>Plectus</taxon>
    </lineage>
</organism>
<reference evidence="7" key="1">
    <citation type="submission" date="2022-11" db="UniProtKB">
        <authorList>
            <consortium name="WormBaseParasite"/>
        </authorList>
    </citation>
    <scope>IDENTIFICATION</scope>
</reference>
<feature type="domain" description="Protein kinase" evidence="5">
    <location>
        <begin position="509"/>
        <end position="807"/>
    </location>
</feature>
<keyword evidence="4" id="KW-0812">Transmembrane</keyword>
<proteinExistence type="predicted"/>